<evidence type="ECO:0000313" key="5">
    <source>
        <dbReference type="Proteomes" id="UP000694844"/>
    </source>
</evidence>
<feature type="region of interest" description="Disordered" evidence="3">
    <location>
        <begin position="270"/>
        <end position="317"/>
    </location>
</feature>
<dbReference type="InterPro" id="IPR012677">
    <property type="entry name" value="Nucleotide-bd_a/b_plait_sf"/>
</dbReference>
<feature type="domain" description="RRM" evidence="4">
    <location>
        <begin position="10"/>
        <end position="85"/>
    </location>
</feature>
<accession>A0A8B8DV12</accession>
<evidence type="ECO:0000256" key="2">
    <source>
        <dbReference type="PROSITE-ProRule" id="PRU00176"/>
    </source>
</evidence>
<dbReference type="PANTHER" id="PTHR15481">
    <property type="entry name" value="RIBONUCLEIC ACID BINDING PROTEIN S1"/>
    <property type="match status" value="1"/>
</dbReference>
<dbReference type="Proteomes" id="UP000694844">
    <property type="component" value="Chromosome 4"/>
</dbReference>
<name>A0A8B8DV12_CRAVI</name>
<dbReference type="OrthoDB" id="5970at2759"/>
<evidence type="ECO:0000313" key="6">
    <source>
        <dbReference type="RefSeq" id="XP_022331488.1"/>
    </source>
</evidence>
<feature type="compositionally biased region" description="Polar residues" evidence="3">
    <location>
        <begin position="270"/>
        <end position="282"/>
    </location>
</feature>
<reference evidence="6" key="1">
    <citation type="submission" date="2025-08" db="UniProtKB">
        <authorList>
            <consortium name="RefSeq"/>
        </authorList>
    </citation>
    <scope>IDENTIFICATION</scope>
    <source>
        <tissue evidence="6">Whole sample</tissue>
    </source>
</reference>
<dbReference type="GO" id="GO:0061574">
    <property type="term" value="C:ASAP complex"/>
    <property type="evidence" value="ECO:0007669"/>
    <property type="project" value="TreeGrafter"/>
</dbReference>
<dbReference type="SUPFAM" id="SSF54928">
    <property type="entry name" value="RNA-binding domain, RBD"/>
    <property type="match status" value="1"/>
</dbReference>
<dbReference type="InterPro" id="IPR000504">
    <property type="entry name" value="RRM_dom"/>
</dbReference>
<dbReference type="RefSeq" id="XP_022331488.1">
    <property type="nucleotide sequence ID" value="XM_022475780.1"/>
</dbReference>
<dbReference type="GO" id="GO:0000398">
    <property type="term" value="P:mRNA splicing, via spliceosome"/>
    <property type="evidence" value="ECO:0007669"/>
    <property type="project" value="TreeGrafter"/>
</dbReference>
<sequence length="317" mass="35128">MDGEVVKTIAKVYVGGLTENVEKYHLEEIFERYGLVKTVWIARNPLSRGYAFVTYFDPKHAEEAVKGLNGSTLLGAKLKVQLSKNEIVKVENEQKDKDRDCREPAPQWRHRPRDRGRLDDRRRGRSKDRDRSPLKRTYDDEQGTRGLSPTDLDAGVIQESLMLREAVLRSGFSPYSFITNSLLQTAPFPGLPLSCIKSPGLGTTVNYVPYPHVVGETFPDLRQHGEISAQVAGPSIVLQTSAPPNASPSVAYGHSIAGLRSTFLQPSTAIPTPQYQQRSNPTLPVGPPERTYHDRTSESITQPVGCTSHGNKSTHPS</sequence>
<dbReference type="GO" id="GO:0003723">
    <property type="term" value="F:RNA binding"/>
    <property type="evidence" value="ECO:0007669"/>
    <property type="project" value="UniProtKB-UniRule"/>
</dbReference>
<dbReference type="AlphaFoldDB" id="A0A8B8DV12"/>
<organism evidence="5 6">
    <name type="scientific">Crassostrea virginica</name>
    <name type="common">Eastern oyster</name>
    <dbReference type="NCBI Taxonomy" id="6565"/>
    <lineage>
        <taxon>Eukaryota</taxon>
        <taxon>Metazoa</taxon>
        <taxon>Spiralia</taxon>
        <taxon>Lophotrochozoa</taxon>
        <taxon>Mollusca</taxon>
        <taxon>Bivalvia</taxon>
        <taxon>Autobranchia</taxon>
        <taxon>Pteriomorphia</taxon>
        <taxon>Ostreida</taxon>
        <taxon>Ostreoidea</taxon>
        <taxon>Ostreidae</taxon>
        <taxon>Crassostrea</taxon>
    </lineage>
</organism>
<dbReference type="KEGG" id="cvn:111129407"/>
<keyword evidence="5" id="KW-1185">Reference proteome</keyword>
<dbReference type="PANTHER" id="PTHR15481:SF5">
    <property type="entry name" value="SQUAMOUS CELL CARCINOMA ANTIGEN RECOGNIZED BY T-CELLS 3"/>
    <property type="match status" value="1"/>
</dbReference>
<dbReference type="InterPro" id="IPR035979">
    <property type="entry name" value="RBD_domain_sf"/>
</dbReference>
<feature type="region of interest" description="Disordered" evidence="3">
    <location>
        <begin position="91"/>
        <end position="152"/>
    </location>
</feature>
<gene>
    <name evidence="6" type="primary">LOC111129407</name>
</gene>
<protein>
    <submittedName>
        <fullName evidence="6">Uncharacterized protein LOC111129407</fullName>
    </submittedName>
</protein>
<proteinExistence type="predicted"/>
<dbReference type="PROSITE" id="PS50102">
    <property type="entry name" value="RRM"/>
    <property type="match status" value="1"/>
</dbReference>
<dbReference type="GO" id="GO:0005737">
    <property type="term" value="C:cytoplasm"/>
    <property type="evidence" value="ECO:0007669"/>
    <property type="project" value="TreeGrafter"/>
</dbReference>
<dbReference type="Gene3D" id="3.30.70.330">
    <property type="match status" value="1"/>
</dbReference>
<dbReference type="SMART" id="SM00360">
    <property type="entry name" value="RRM"/>
    <property type="match status" value="1"/>
</dbReference>
<dbReference type="Pfam" id="PF00076">
    <property type="entry name" value="RRM_1"/>
    <property type="match status" value="1"/>
</dbReference>
<feature type="compositionally biased region" description="Basic and acidic residues" evidence="3">
    <location>
        <begin position="115"/>
        <end position="143"/>
    </location>
</feature>
<feature type="compositionally biased region" description="Polar residues" evidence="3">
    <location>
        <begin position="298"/>
        <end position="317"/>
    </location>
</feature>
<evidence type="ECO:0000256" key="3">
    <source>
        <dbReference type="SAM" id="MobiDB-lite"/>
    </source>
</evidence>
<evidence type="ECO:0000259" key="4">
    <source>
        <dbReference type="PROSITE" id="PS50102"/>
    </source>
</evidence>
<keyword evidence="1 2" id="KW-0694">RNA-binding</keyword>
<dbReference type="GeneID" id="111129407"/>
<feature type="compositionally biased region" description="Basic and acidic residues" evidence="3">
    <location>
        <begin position="91"/>
        <end position="103"/>
    </location>
</feature>
<dbReference type="GO" id="GO:0005654">
    <property type="term" value="C:nucleoplasm"/>
    <property type="evidence" value="ECO:0007669"/>
    <property type="project" value="TreeGrafter"/>
</dbReference>
<evidence type="ECO:0000256" key="1">
    <source>
        <dbReference type="ARBA" id="ARBA00022884"/>
    </source>
</evidence>